<proteinExistence type="predicted"/>
<organism evidence="2 3">
    <name type="scientific">Terrihalobacillus insolitus</name>
    <dbReference type="NCBI Taxonomy" id="2950438"/>
    <lineage>
        <taxon>Bacteria</taxon>
        <taxon>Bacillati</taxon>
        <taxon>Bacillota</taxon>
        <taxon>Bacilli</taxon>
        <taxon>Bacillales</taxon>
        <taxon>Bacillaceae</taxon>
        <taxon>Terrihalobacillus</taxon>
    </lineage>
</organism>
<dbReference type="Proteomes" id="UP001145050">
    <property type="component" value="Unassembled WGS sequence"/>
</dbReference>
<evidence type="ECO:0000256" key="1">
    <source>
        <dbReference type="SAM" id="Phobius"/>
    </source>
</evidence>
<dbReference type="AlphaFoldDB" id="A0A9X3WSS5"/>
<reference evidence="2" key="1">
    <citation type="submission" date="2022-06" db="EMBL/GenBank/DDBJ databases">
        <title>Aquibacillus sp. a new bacterium isolated from soil saline samples.</title>
        <authorList>
            <person name="Galisteo C."/>
            <person name="De La Haba R."/>
            <person name="Sanchez-Porro C."/>
            <person name="Ventosa A."/>
        </authorList>
    </citation>
    <scope>NUCLEOTIDE SEQUENCE</scope>
    <source>
        <strain evidence="2">3ASR75-11</strain>
    </source>
</reference>
<name>A0A9X3WSS5_9BACI</name>
<dbReference type="RefSeq" id="WP_417168714.1">
    <property type="nucleotide sequence ID" value="NZ_JAMQKB010000013.1"/>
</dbReference>
<feature type="transmembrane region" description="Helical" evidence="1">
    <location>
        <begin position="29"/>
        <end position="47"/>
    </location>
</feature>
<dbReference type="InterPro" id="IPR014245">
    <property type="entry name" value="Spore_III_AF"/>
</dbReference>
<keyword evidence="1" id="KW-0472">Membrane</keyword>
<protein>
    <submittedName>
        <fullName evidence="2">Stage III sporulation protein AF</fullName>
    </submittedName>
</protein>
<evidence type="ECO:0000313" key="3">
    <source>
        <dbReference type="Proteomes" id="UP001145050"/>
    </source>
</evidence>
<accession>A0A9X3WSS5</accession>
<dbReference type="NCBIfam" id="TIGR02896">
    <property type="entry name" value="spore_III_AF"/>
    <property type="match status" value="1"/>
</dbReference>
<dbReference type="Pfam" id="PF09581">
    <property type="entry name" value="Spore_III_AF"/>
    <property type="match status" value="1"/>
</dbReference>
<comment type="caution">
    <text evidence="2">The sequence shown here is derived from an EMBL/GenBank/DDBJ whole genome shotgun (WGS) entry which is preliminary data.</text>
</comment>
<keyword evidence="1" id="KW-1133">Transmembrane helix</keyword>
<gene>
    <name evidence="2" type="primary">spoIIIAF</name>
    <name evidence="2" type="ORF">NC797_12430</name>
</gene>
<sequence length="203" mass="23453">MTQIILFILLATIIDLLLPNSTMKNYIKVVVGLLLILIFLKPVFYLFQADVDQTINRAIASFNTSNEEKNIENSIELKKKEIQASKRAYILEQMAVQMEDIVKEGLRDNYGVAIVDMSFQLNDEREVNYDSLEKVSVILKKEDVQEIETGNVDEVVIRVGDEEEDEKKETEDTSNTSRIRSYLKEEWQLQKKDVTIEWEGGVQ</sequence>
<evidence type="ECO:0000313" key="2">
    <source>
        <dbReference type="EMBL" id="MDC3425307.1"/>
    </source>
</evidence>
<dbReference type="EMBL" id="JAMQKB010000013">
    <property type="protein sequence ID" value="MDC3425307.1"/>
    <property type="molecule type" value="Genomic_DNA"/>
</dbReference>
<keyword evidence="3" id="KW-1185">Reference proteome</keyword>
<keyword evidence="1" id="KW-0812">Transmembrane</keyword>